<evidence type="ECO:0000256" key="20">
    <source>
        <dbReference type="ARBA" id="ARBA00044342"/>
    </source>
</evidence>
<keyword evidence="12" id="KW-0446">Lipid-binding</keyword>
<feature type="binding site" description="axial binding residue" evidence="21">
    <location>
        <position position="460"/>
    </location>
    <ligand>
        <name>heme</name>
        <dbReference type="ChEBI" id="CHEBI:30413"/>
    </ligand>
    <ligandPart>
        <name>Fe</name>
        <dbReference type="ChEBI" id="CHEBI:18248"/>
    </ligandPart>
</feature>
<dbReference type="GO" id="GO:0042446">
    <property type="term" value="P:hormone biosynthetic process"/>
    <property type="evidence" value="ECO:0007669"/>
    <property type="project" value="TreeGrafter"/>
</dbReference>
<protein>
    <recommendedName>
        <fullName evidence="15">Steroid 21-hydroxylase</fullName>
        <ecNumber evidence="14">1.14.14.16</ecNumber>
    </recommendedName>
    <alternativeName>
        <fullName evidence="19">21-OHase</fullName>
    </alternativeName>
    <alternativeName>
        <fullName evidence="16">Cytochrome P-450c21</fullName>
    </alternativeName>
    <alternativeName>
        <fullName evidence="20">Cytochrome P450 21</fullName>
    </alternativeName>
    <alternativeName>
        <fullName evidence="18">Cytochrome P450 XXI</fullName>
    </alternativeName>
    <alternativeName>
        <fullName evidence="17">Cytochrome P450-C21</fullName>
    </alternativeName>
</protein>
<dbReference type="InterPro" id="IPR002401">
    <property type="entry name" value="Cyt_P450_E_grp-I"/>
</dbReference>
<keyword evidence="11 22" id="KW-0503">Monooxygenase</keyword>
<gene>
    <name evidence="24" type="primary">cyp17a1</name>
    <name evidence="24" type="ORF">AWC38_SpisGene2307</name>
</gene>
<evidence type="ECO:0000256" key="23">
    <source>
        <dbReference type="SAM" id="Phobius"/>
    </source>
</evidence>
<dbReference type="GO" id="GO:0004509">
    <property type="term" value="F:steroid 21-monooxygenase activity"/>
    <property type="evidence" value="ECO:0007669"/>
    <property type="project" value="UniProtKB-EC"/>
</dbReference>
<dbReference type="GO" id="GO:0020037">
    <property type="term" value="F:heme binding"/>
    <property type="evidence" value="ECO:0007669"/>
    <property type="project" value="InterPro"/>
</dbReference>
<keyword evidence="9 22" id="KW-0560">Oxidoreductase</keyword>
<dbReference type="STRING" id="50429.A0A2B4SUJ2"/>
<evidence type="ECO:0000256" key="10">
    <source>
        <dbReference type="ARBA" id="ARBA00023004"/>
    </source>
</evidence>
<dbReference type="EMBL" id="LSMT01000018">
    <property type="protein sequence ID" value="PFX32819.1"/>
    <property type="molecule type" value="Genomic_DNA"/>
</dbReference>
<feature type="transmembrane region" description="Helical" evidence="23">
    <location>
        <begin position="15"/>
        <end position="35"/>
    </location>
</feature>
<keyword evidence="5 21" id="KW-0349">Heme</keyword>
<evidence type="ECO:0000256" key="7">
    <source>
        <dbReference type="ARBA" id="ARBA00022824"/>
    </source>
</evidence>
<dbReference type="SUPFAM" id="SSF48264">
    <property type="entry name" value="Cytochrome P450"/>
    <property type="match status" value="1"/>
</dbReference>
<dbReference type="FunFam" id="1.10.630.10:FF:000049">
    <property type="entry name" value="steroid 21-hydroxylase isoform X1"/>
    <property type="match status" value="1"/>
</dbReference>
<evidence type="ECO:0000256" key="6">
    <source>
        <dbReference type="ARBA" id="ARBA00022723"/>
    </source>
</evidence>
<evidence type="ECO:0000256" key="13">
    <source>
        <dbReference type="ARBA" id="ARBA00023136"/>
    </source>
</evidence>
<keyword evidence="7" id="KW-0256">Endoplasmic reticulum</keyword>
<keyword evidence="8" id="KW-0492">Microsome</keyword>
<evidence type="ECO:0000256" key="15">
    <source>
        <dbReference type="ARBA" id="ARBA00044116"/>
    </source>
</evidence>
<evidence type="ECO:0000256" key="2">
    <source>
        <dbReference type="ARBA" id="ARBA00004524"/>
    </source>
</evidence>
<comment type="cofactor">
    <cofactor evidence="21">
        <name>heme</name>
        <dbReference type="ChEBI" id="CHEBI:30413"/>
    </cofactor>
</comment>
<organism evidence="24 25">
    <name type="scientific">Stylophora pistillata</name>
    <name type="common">Smooth cauliflower coral</name>
    <dbReference type="NCBI Taxonomy" id="50429"/>
    <lineage>
        <taxon>Eukaryota</taxon>
        <taxon>Metazoa</taxon>
        <taxon>Cnidaria</taxon>
        <taxon>Anthozoa</taxon>
        <taxon>Hexacorallia</taxon>
        <taxon>Scleractinia</taxon>
        <taxon>Astrocoeniina</taxon>
        <taxon>Pocilloporidae</taxon>
        <taxon>Stylophora</taxon>
    </lineage>
</organism>
<dbReference type="GO" id="GO:0005506">
    <property type="term" value="F:iron ion binding"/>
    <property type="evidence" value="ECO:0007669"/>
    <property type="project" value="InterPro"/>
</dbReference>
<dbReference type="InterPro" id="IPR017972">
    <property type="entry name" value="Cyt_P450_CS"/>
</dbReference>
<dbReference type="GO" id="GO:0008610">
    <property type="term" value="P:lipid biosynthetic process"/>
    <property type="evidence" value="ECO:0007669"/>
    <property type="project" value="UniProtKB-ARBA"/>
</dbReference>
<reference evidence="25" key="1">
    <citation type="journal article" date="2017" name="bioRxiv">
        <title>Comparative analysis of the genomes of Stylophora pistillata and Acropora digitifera provides evidence for extensive differences between species of corals.</title>
        <authorList>
            <person name="Voolstra C.R."/>
            <person name="Li Y."/>
            <person name="Liew Y.J."/>
            <person name="Baumgarten S."/>
            <person name="Zoccola D."/>
            <person name="Flot J.-F."/>
            <person name="Tambutte S."/>
            <person name="Allemand D."/>
            <person name="Aranda M."/>
        </authorList>
    </citation>
    <scope>NUCLEOTIDE SEQUENCE [LARGE SCALE GENOMIC DNA]</scope>
</reference>
<dbReference type="Pfam" id="PF00067">
    <property type="entry name" value="p450"/>
    <property type="match status" value="1"/>
</dbReference>
<dbReference type="GO" id="GO:0005789">
    <property type="term" value="C:endoplasmic reticulum membrane"/>
    <property type="evidence" value="ECO:0007669"/>
    <property type="project" value="UniProtKB-SubCell"/>
</dbReference>
<evidence type="ECO:0000256" key="14">
    <source>
        <dbReference type="ARBA" id="ARBA00044040"/>
    </source>
</evidence>
<proteinExistence type="inferred from homology"/>
<keyword evidence="23" id="KW-0812">Transmembrane</keyword>
<evidence type="ECO:0000256" key="3">
    <source>
        <dbReference type="ARBA" id="ARBA00004586"/>
    </source>
</evidence>
<evidence type="ECO:0000256" key="11">
    <source>
        <dbReference type="ARBA" id="ARBA00023033"/>
    </source>
</evidence>
<name>A0A2B4SUJ2_STYPI</name>
<dbReference type="GO" id="GO:0016829">
    <property type="term" value="F:lyase activity"/>
    <property type="evidence" value="ECO:0007669"/>
    <property type="project" value="UniProtKB-KW"/>
</dbReference>
<keyword evidence="13 23" id="KW-0472">Membrane</keyword>
<keyword evidence="24" id="KW-0456">Lyase</keyword>
<comment type="caution">
    <text evidence="24">The sequence shown here is derived from an EMBL/GenBank/DDBJ whole genome shotgun (WGS) entry which is preliminary data.</text>
</comment>
<evidence type="ECO:0000256" key="9">
    <source>
        <dbReference type="ARBA" id="ARBA00023002"/>
    </source>
</evidence>
<evidence type="ECO:0000313" key="24">
    <source>
        <dbReference type="EMBL" id="PFX32819.1"/>
    </source>
</evidence>
<evidence type="ECO:0000256" key="8">
    <source>
        <dbReference type="ARBA" id="ARBA00022848"/>
    </source>
</evidence>
<dbReference type="InterPro" id="IPR036396">
    <property type="entry name" value="Cyt_P450_sf"/>
</dbReference>
<comment type="subcellular location">
    <subcellularLocation>
        <location evidence="1">Endomembrane system</location>
        <topology evidence="1">Peripheral membrane protein</topology>
    </subcellularLocation>
    <subcellularLocation>
        <location evidence="3">Endoplasmic reticulum membrane</location>
    </subcellularLocation>
    <subcellularLocation>
        <location evidence="2">Microsome membrane</location>
    </subcellularLocation>
</comment>
<dbReference type="EC" id="1.14.14.16" evidence="14"/>
<dbReference type="AlphaFoldDB" id="A0A2B4SUJ2"/>
<dbReference type="PROSITE" id="PS00086">
    <property type="entry name" value="CYTOCHROME_P450"/>
    <property type="match status" value="1"/>
</dbReference>
<dbReference type="PANTHER" id="PTHR24289">
    <property type="entry name" value="STEROID 17-ALPHA-HYDROXYLASE/17,20 LYASE"/>
    <property type="match status" value="1"/>
</dbReference>
<dbReference type="Gene3D" id="1.10.630.10">
    <property type="entry name" value="Cytochrome P450"/>
    <property type="match status" value="1"/>
</dbReference>
<evidence type="ECO:0000256" key="18">
    <source>
        <dbReference type="ARBA" id="ARBA00044282"/>
    </source>
</evidence>
<dbReference type="PANTHER" id="PTHR24289:SF1">
    <property type="entry name" value="STEROID 17-ALPHA-HYDROXYLASE_17,20 LYASE"/>
    <property type="match status" value="1"/>
</dbReference>
<evidence type="ECO:0000256" key="16">
    <source>
        <dbReference type="ARBA" id="ARBA00044217"/>
    </source>
</evidence>
<dbReference type="GO" id="GO:0042448">
    <property type="term" value="P:progesterone metabolic process"/>
    <property type="evidence" value="ECO:0007669"/>
    <property type="project" value="TreeGrafter"/>
</dbReference>
<dbReference type="Proteomes" id="UP000225706">
    <property type="component" value="Unassembled WGS sequence"/>
</dbReference>
<evidence type="ECO:0000256" key="17">
    <source>
        <dbReference type="ARBA" id="ARBA00044265"/>
    </source>
</evidence>
<evidence type="ECO:0000313" key="25">
    <source>
        <dbReference type="Proteomes" id="UP000225706"/>
    </source>
</evidence>
<evidence type="ECO:0000256" key="4">
    <source>
        <dbReference type="ARBA" id="ARBA00010617"/>
    </source>
</evidence>
<accession>A0A2B4SUJ2</accession>
<evidence type="ECO:0000256" key="22">
    <source>
        <dbReference type="RuleBase" id="RU000461"/>
    </source>
</evidence>
<evidence type="ECO:0000256" key="12">
    <source>
        <dbReference type="ARBA" id="ARBA00023121"/>
    </source>
</evidence>
<dbReference type="InterPro" id="IPR001128">
    <property type="entry name" value="Cyt_P450"/>
</dbReference>
<sequence>MASSPLTAIYNSLNIGNVLLLLLLLLMLHYLIVFYEFRKMPPGPRYTTLPVFGNLLSLDPSAETLSDVFKGLTKTFGPIFSLKMGSYKFVMASSREAVHEMLIKNSAHYAGRPQTYAFYTQTLGGKDIIMGNFGPQWKKQRKLFTAALRQYLLDVPLIERRVATQAKKLIQFMEEQNEKPFNPSDCLMRSVANVICGITFGEGEDTTNPELDQLLKLNADVIANDDDLRLATVLEFFSWARYLPLKVYDRVLQPFFEIHDILRKIFRLRAKKYDPAEPVENLISGLLRAKYEAENKPDDEMGDVQLSEDHFVITIEDMFVGGYETTSTTLKWVIAFLVRYPQHQKDIQRQLDEVIGAERNPSLNDRSSLPLVLATIMETLRVGNLLPIALPHVALTDTTLCGYRVPRDTIVFANTEAIHLDPKFWEDPTLFNPYRHLDKDGNLITNQGNFYPFGAGRRACPGEALAKVELFIFISWMLQKFTFVADEGHPVNTKGAFVQFPSPYKIRAVKRQ</sequence>
<dbReference type="GO" id="GO:0008289">
    <property type="term" value="F:lipid binding"/>
    <property type="evidence" value="ECO:0007669"/>
    <property type="project" value="UniProtKB-KW"/>
</dbReference>
<dbReference type="GO" id="GO:0004508">
    <property type="term" value="F:steroid 17-alpha-monooxygenase activity"/>
    <property type="evidence" value="ECO:0007669"/>
    <property type="project" value="TreeGrafter"/>
</dbReference>
<keyword evidence="23" id="KW-1133">Transmembrane helix</keyword>
<dbReference type="PRINTS" id="PR00463">
    <property type="entry name" value="EP450I"/>
</dbReference>
<keyword evidence="6 21" id="KW-0479">Metal-binding</keyword>
<evidence type="ECO:0000256" key="19">
    <source>
        <dbReference type="ARBA" id="ARBA00044304"/>
    </source>
</evidence>
<comment type="similarity">
    <text evidence="4 22">Belongs to the cytochrome P450 family.</text>
</comment>
<dbReference type="PRINTS" id="PR00385">
    <property type="entry name" value="P450"/>
</dbReference>
<dbReference type="OrthoDB" id="3934656at2759"/>
<keyword evidence="10 21" id="KW-0408">Iron</keyword>
<evidence type="ECO:0000256" key="5">
    <source>
        <dbReference type="ARBA" id="ARBA00022617"/>
    </source>
</evidence>
<keyword evidence="25" id="KW-1185">Reference proteome</keyword>
<evidence type="ECO:0000256" key="1">
    <source>
        <dbReference type="ARBA" id="ARBA00004184"/>
    </source>
</evidence>
<evidence type="ECO:0000256" key="21">
    <source>
        <dbReference type="PIRSR" id="PIRSR602401-1"/>
    </source>
</evidence>